<dbReference type="AlphaFoldDB" id="A0A8H4B8Q5"/>
<sequence>EEQGSIFVNGCSVSVGTVIKEEAIKKRAQYHSINCNGKAIVTLGLNSILDLSFDHPAAQVILFSRQQRHQLKTRFPNK</sequence>
<dbReference type="EMBL" id="JAAECE010000009">
    <property type="protein sequence ID" value="KAF1797395.1"/>
    <property type="molecule type" value="Genomic_DNA"/>
</dbReference>
<name>A0A8H4B8Q5_MUCCL</name>
<proteinExistence type="predicted"/>
<organism evidence="1 2">
    <name type="scientific">Mucor circinelloides f. lusitanicus</name>
    <name type="common">Mucor racemosus var. lusitanicus</name>
    <dbReference type="NCBI Taxonomy" id="29924"/>
    <lineage>
        <taxon>Eukaryota</taxon>
        <taxon>Fungi</taxon>
        <taxon>Fungi incertae sedis</taxon>
        <taxon>Mucoromycota</taxon>
        <taxon>Mucoromycotina</taxon>
        <taxon>Mucoromycetes</taxon>
        <taxon>Mucorales</taxon>
        <taxon>Mucorineae</taxon>
        <taxon>Mucoraceae</taxon>
        <taxon>Mucor</taxon>
    </lineage>
</organism>
<protein>
    <submittedName>
        <fullName evidence="1">Uncharacterized protein</fullName>
    </submittedName>
</protein>
<dbReference type="Proteomes" id="UP000469890">
    <property type="component" value="Unassembled WGS sequence"/>
</dbReference>
<reference evidence="1 2" key="1">
    <citation type="submission" date="2019-09" db="EMBL/GenBank/DDBJ databases">
        <authorList>
            <consortium name="DOE Joint Genome Institute"/>
            <person name="Mondo S.J."/>
            <person name="Navarro-Mendoza M.I."/>
            <person name="Perez-Arques C."/>
            <person name="Panchal S."/>
            <person name="Nicolas F.E."/>
            <person name="Ganguly P."/>
            <person name="Pangilinan J."/>
            <person name="Grigoriev I."/>
            <person name="Heitman J."/>
            <person name="Sanya K."/>
            <person name="Garre V."/>
        </authorList>
    </citation>
    <scope>NUCLEOTIDE SEQUENCE [LARGE SCALE GENOMIC DNA]</scope>
    <source>
        <strain evidence="1 2">MU402</strain>
    </source>
</reference>
<evidence type="ECO:0000313" key="2">
    <source>
        <dbReference type="Proteomes" id="UP000469890"/>
    </source>
</evidence>
<gene>
    <name evidence="1" type="ORF">FB192DRAFT_1257142</name>
</gene>
<feature type="non-terminal residue" evidence="1">
    <location>
        <position position="78"/>
    </location>
</feature>
<accession>A0A8H4B8Q5</accession>
<feature type="non-terminal residue" evidence="1">
    <location>
        <position position="1"/>
    </location>
</feature>
<comment type="caution">
    <text evidence="1">The sequence shown here is derived from an EMBL/GenBank/DDBJ whole genome shotgun (WGS) entry which is preliminary data.</text>
</comment>
<evidence type="ECO:0000313" key="1">
    <source>
        <dbReference type="EMBL" id="KAF1797395.1"/>
    </source>
</evidence>